<keyword evidence="3" id="KW-0813">Transport</keyword>
<evidence type="ECO:0000256" key="5">
    <source>
        <dbReference type="ARBA" id="ARBA00022519"/>
    </source>
</evidence>
<evidence type="ECO:0000256" key="11">
    <source>
        <dbReference type="SAM" id="Phobius"/>
    </source>
</evidence>
<dbReference type="EMBL" id="JBIPKE010000019">
    <property type="protein sequence ID" value="MFH6985149.1"/>
    <property type="molecule type" value="Genomic_DNA"/>
</dbReference>
<dbReference type="InterPro" id="IPR037682">
    <property type="entry name" value="TonB_C"/>
</dbReference>
<evidence type="ECO:0000313" key="14">
    <source>
        <dbReference type="Proteomes" id="UP001610063"/>
    </source>
</evidence>
<evidence type="ECO:0000256" key="6">
    <source>
        <dbReference type="ARBA" id="ARBA00022692"/>
    </source>
</evidence>
<dbReference type="NCBIfam" id="TIGR01352">
    <property type="entry name" value="tonB_Cterm"/>
    <property type="match status" value="1"/>
</dbReference>
<dbReference type="PANTHER" id="PTHR33446">
    <property type="entry name" value="PROTEIN TONB-RELATED"/>
    <property type="match status" value="1"/>
</dbReference>
<dbReference type="Gene3D" id="3.30.1150.10">
    <property type="match status" value="1"/>
</dbReference>
<dbReference type="RefSeq" id="WP_395418622.1">
    <property type="nucleotide sequence ID" value="NZ_JBIPKE010000019.1"/>
</dbReference>
<dbReference type="PANTHER" id="PTHR33446:SF2">
    <property type="entry name" value="PROTEIN TONB"/>
    <property type="match status" value="1"/>
</dbReference>
<keyword evidence="6 11" id="KW-0812">Transmembrane</keyword>
<evidence type="ECO:0000256" key="4">
    <source>
        <dbReference type="ARBA" id="ARBA00022475"/>
    </source>
</evidence>
<evidence type="ECO:0000256" key="2">
    <source>
        <dbReference type="ARBA" id="ARBA00006555"/>
    </source>
</evidence>
<dbReference type="PROSITE" id="PS52015">
    <property type="entry name" value="TONB_CTD"/>
    <property type="match status" value="1"/>
</dbReference>
<sequence>MPTGRKHSTLTREQIRNYLEGKLTGKNAHAVERQLLNDPFDEEAMKGYALFDPELTETDLDGLMKRVTARAKKRQSYAWRWAATFALLAVAAVVVWLVVPSLDSASDQLSLKEEDQQEEGAAVKGDSKIVQEQVVIPEPPFIKEESVPVAEATRPKPEENILTDENEEGPSQEDVAITTKRPEPSADELMEEDQVIELADETLAEVVIEEVIPEESSALKKEAVAMSRSTGAGTRSALGADNVVTGTVTDEAGTPLPGVTVLVKGTSYGVMSDSNGQYNLELADRSAVLIFSYVGYDQIELKVGDRRQLNVELETDVQALSEVVVTTYAETNEMSFENAVPDEGLKAYRSYLERELNYPRTAIDSNVSGKVILKVAILATGEIGTIEVKRSLGFGCDEEAMRLVRTGPPWKAATRDGEPVESQVRVKVVFQPE</sequence>
<feature type="compositionally biased region" description="Acidic residues" evidence="10">
    <location>
        <begin position="161"/>
        <end position="171"/>
    </location>
</feature>
<comment type="caution">
    <text evidence="13">The sequence shown here is derived from an EMBL/GenBank/DDBJ whole genome shotgun (WGS) entry which is preliminary data.</text>
</comment>
<dbReference type="Pfam" id="PF03544">
    <property type="entry name" value="TonB_C"/>
    <property type="match status" value="1"/>
</dbReference>
<feature type="domain" description="TonB C-terminal" evidence="12">
    <location>
        <begin position="343"/>
        <end position="433"/>
    </location>
</feature>
<keyword evidence="7" id="KW-0653">Protein transport</keyword>
<keyword evidence="9 11" id="KW-0472">Membrane</keyword>
<comment type="similarity">
    <text evidence="2">Belongs to the TonB family.</text>
</comment>
<feature type="transmembrane region" description="Helical" evidence="11">
    <location>
        <begin position="78"/>
        <end position="99"/>
    </location>
</feature>
<dbReference type="Gene3D" id="2.60.40.1120">
    <property type="entry name" value="Carboxypeptidase-like, regulatory domain"/>
    <property type="match status" value="1"/>
</dbReference>
<dbReference type="Pfam" id="PF13715">
    <property type="entry name" value="CarbopepD_reg_2"/>
    <property type="match status" value="1"/>
</dbReference>
<gene>
    <name evidence="13" type="ORF">ACHKAR_16980</name>
</gene>
<accession>A0ABW7NEG4</accession>
<dbReference type="InterPro" id="IPR051045">
    <property type="entry name" value="TonB-dependent_transducer"/>
</dbReference>
<name>A0ABW7NEG4_9BACT</name>
<evidence type="ECO:0000256" key="10">
    <source>
        <dbReference type="SAM" id="MobiDB-lite"/>
    </source>
</evidence>
<dbReference type="Proteomes" id="UP001610063">
    <property type="component" value="Unassembled WGS sequence"/>
</dbReference>
<dbReference type="SUPFAM" id="SSF74653">
    <property type="entry name" value="TolA/TonB C-terminal domain"/>
    <property type="match status" value="1"/>
</dbReference>
<evidence type="ECO:0000313" key="13">
    <source>
        <dbReference type="EMBL" id="MFH6985149.1"/>
    </source>
</evidence>
<evidence type="ECO:0000256" key="1">
    <source>
        <dbReference type="ARBA" id="ARBA00004383"/>
    </source>
</evidence>
<keyword evidence="4" id="KW-1003">Cell membrane</keyword>
<proteinExistence type="inferred from homology"/>
<evidence type="ECO:0000256" key="7">
    <source>
        <dbReference type="ARBA" id="ARBA00022927"/>
    </source>
</evidence>
<evidence type="ECO:0000256" key="9">
    <source>
        <dbReference type="ARBA" id="ARBA00023136"/>
    </source>
</evidence>
<dbReference type="SUPFAM" id="SSF49464">
    <property type="entry name" value="Carboxypeptidase regulatory domain-like"/>
    <property type="match status" value="1"/>
</dbReference>
<organism evidence="13 14">
    <name type="scientific">Marinoscillum luteum</name>
    <dbReference type="NCBI Taxonomy" id="861051"/>
    <lineage>
        <taxon>Bacteria</taxon>
        <taxon>Pseudomonadati</taxon>
        <taxon>Bacteroidota</taxon>
        <taxon>Cytophagia</taxon>
        <taxon>Cytophagales</taxon>
        <taxon>Reichenbachiellaceae</taxon>
        <taxon>Marinoscillum</taxon>
    </lineage>
</organism>
<evidence type="ECO:0000256" key="8">
    <source>
        <dbReference type="ARBA" id="ARBA00022989"/>
    </source>
</evidence>
<keyword evidence="14" id="KW-1185">Reference proteome</keyword>
<feature type="region of interest" description="Disordered" evidence="10">
    <location>
        <begin position="146"/>
        <end position="175"/>
    </location>
</feature>
<dbReference type="InterPro" id="IPR006260">
    <property type="entry name" value="TonB/TolA_C"/>
</dbReference>
<dbReference type="InterPro" id="IPR008969">
    <property type="entry name" value="CarboxyPept-like_regulatory"/>
</dbReference>
<keyword evidence="5" id="KW-0997">Cell inner membrane</keyword>
<evidence type="ECO:0000259" key="12">
    <source>
        <dbReference type="PROSITE" id="PS52015"/>
    </source>
</evidence>
<reference evidence="13 14" key="1">
    <citation type="journal article" date="2013" name="Int. J. Syst. Evol. Microbiol.">
        <title>Marinoscillum luteum sp. nov., isolated from marine sediment.</title>
        <authorList>
            <person name="Cha I.T."/>
            <person name="Park S.J."/>
            <person name="Kim S.J."/>
            <person name="Kim J.G."/>
            <person name="Jung M.Y."/>
            <person name="Shin K.S."/>
            <person name="Kwon K.K."/>
            <person name="Yang S.H."/>
            <person name="Seo Y.S."/>
            <person name="Rhee S.K."/>
        </authorList>
    </citation>
    <scope>NUCLEOTIDE SEQUENCE [LARGE SCALE GENOMIC DNA]</scope>
    <source>
        <strain evidence="13 14">KCTC 23939</strain>
    </source>
</reference>
<protein>
    <submittedName>
        <fullName evidence="13">TonB family protein</fullName>
    </submittedName>
</protein>
<evidence type="ECO:0000256" key="3">
    <source>
        <dbReference type="ARBA" id="ARBA00022448"/>
    </source>
</evidence>
<keyword evidence="8 11" id="KW-1133">Transmembrane helix</keyword>
<comment type="subcellular location">
    <subcellularLocation>
        <location evidence="1">Cell inner membrane</location>
        <topology evidence="1">Single-pass membrane protein</topology>
        <orientation evidence="1">Periplasmic side</orientation>
    </subcellularLocation>
</comment>